<name>A0A1A7ZK02_NOTFU</name>
<reference evidence="1" key="2">
    <citation type="submission" date="2016-06" db="EMBL/GenBank/DDBJ databases">
        <title>The genome of a short-lived fish provides insights into sex chromosome evolution and the genetic control of aging.</title>
        <authorList>
            <person name="Reichwald K."/>
            <person name="Felder M."/>
            <person name="Petzold A."/>
            <person name="Koch P."/>
            <person name="Groth M."/>
            <person name="Platzer M."/>
        </authorList>
    </citation>
    <scope>NUCLEOTIDE SEQUENCE</scope>
    <source>
        <tissue evidence="1">Brain</tissue>
    </source>
</reference>
<accession>A0A1A7ZK02</accession>
<sequence length="41" mass="5156">LSMRRRRKPCSRPERTHSFTSTRKELSLWKENKCIKTKWRH</sequence>
<protein>
    <submittedName>
        <fullName evidence="1">Structural maintenance of chromosomes protein</fullName>
    </submittedName>
</protein>
<reference evidence="1" key="1">
    <citation type="submission" date="2016-05" db="EMBL/GenBank/DDBJ databases">
        <authorList>
            <person name="Lavstsen T."/>
            <person name="Jespersen J.S."/>
        </authorList>
    </citation>
    <scope>NUCLEOTIDE SEQUENCE</scope>
    <source>
        <tissue evidence="1">Brain</tissue>
    </source>
</reference>
<evidence type="ECO:0000313" key="1">
    <source>
        <dbReference type="EMBL" id="SBP42788.1"/>
    </source>
</evidence>
<dbReference type="EMBL" id="HADY01004303">
    <property type="protein sequence ID" value="SBP42788.1"/>
    <property type="molecule type" value="Transcribed_RNA"/>
</dbReference>
<dbReference type="AlphaFoldDB" id="A0A1A7ZK02"/>
<gene>
    <name evidence="1" type="primary">SMC1B</name>
</gene>
<organism evidence="1">
    <name type="scientific">Nothobranchius furzeri</name>
    <name type="common">Turquoise killifish</name>
    <dbReference type="NCBI Taxonomy" id="105023"/>
    <lineage>
        <taxon>Eukaryota</taxon>
        <taxon>Metazoa</taxon>
        <taxon>Chordata</taxon>
        <taxon>Craniata</taxon>
        <taxon>Vertebrata</taxon>
        <taxon>Euteleostomi</taxon>
        <taxon>Actinopterygii</taxon>
        <taxon>Neopterygii</taxon>
        <taxon>Teleostei</taxon>
        <taxon>Neoteleostei</taxon>
        <taxon>Acanthomorphata</taxon>
        <taxon>Ovalentaria</taxon>
        <taxon>Atherinomorphae</taxon>
        <taxon>Cyprinodontiformes</taxon>
        <taxon>Nothobranchiidae</taxon>
        <taxon>Nothobranchius</taxon>
    </lineage>
</organism>
<feature type="non-terminal residue" evidence="1">
    <location>
        <position position="1"/>
    </location>
</feature>
<proteinExistence type="predicted"/>